<gene>
    <name evidence="1" type="ORF">I8752_12685</name>
</gene>
<accession>A0A8J7LDG5</accession>
<dbReference type="Proteomes" id="UP000662314">
    <property type="component" value="Unassembled WGS sequence"/>
</dbReference>
<protein>
    <submittedName>
        <fullName evidence="1">Uncharacterized protein</fullName>
    </submittedName>
</protein>
<reference evidence="1 2" key="1">
    <citation type="journal article" date="2021" name="Int. J. Syst. Evol. Microbiol.">
        <title>Amazonocrinis nigriterrae gen. nov., sp. nov., Atlanticothrix silvestris gen. nov., sp. nov. and Dendronalium phyllosphericum gen. nov., sp. nov., nostocacean cyanobacteria from Brazilian environments.</title>
        <authorList>
            <person name="Alvarenga D.O."/>
            <person name="Andreote A.P.D."/>
            <person name="Branco L.H.Z."/>
            <person name="Delbaje E."/>
            <person name="Cruz R.B."/>
            <person name="Varani A.M."/>
            <person name="Fiore M.F."/>
        </authorList>
    </citation>
    <scope>NUCLEOTIDE SEQUENCE [LARGE SCALE GENOMIC DNA]</scope>
    <source>
        <strain evidence="1 2">CENA369</strain>
    </source>
</reference>
<name>A0A8J7LDG5_9NOST</name>
<dbReference type="EMBL" id="JAECZA010000046">
    <property type="protein sequence ID" value="MBH8573862.1"/>
    <property type="molecule type" value="Genomic_DNA"/>
</dbReference>
<sequence length="146" mass="17276">MRRKIMYVLILLLSLSIITFWWPVNDSECNSEAFLKSKIKKFQVQAAKVVVQPWRGEHQVYGIFMVPDEYKQTPFLVLTVKGFGSECSRPFGYRRNFDDIFAEPGTHLVRDYIRTRIALRLILQGLYFHLNEKQNWTLTFPQQKAD</sequence>
<keyword evidence="2" id="KW-1185">Reference proteome</keyword>
<dbReference type="AlphaFoldDB" id="A0A8J7LDG5"/>
<comment type="caution">
    <text evidence="1">The sequence shown here is derived from an EMBL/GenBank/DDBJ whole genome shotgun (WGS) entry which is preliminary data.</text>
</comment>
<dbReference type="RefSeq" id="WP_214432681.1">
    <property type="nucleotide sequence ID" value="NZ_CAWPUQ010000275.1"/>
</dbReference>
<proteinExistence type="predicted"/>
<organism evidence="1 2">
    <name type="scientific">Dendronalium phyllosphericum CENA369</name>
    <dbReference type="NCBI Taxonomy" id="1725256"/>
    <lineage>
        <taxon>Bacteria</taxon>
        <taxon>Bacillati</taxon>
        <taxon>Cyanobacteriota</taxon>
        <taxon>Cyanophyceae</taxon>
        <taxon>Nostocales</taxon>
        <taxon>Nostocaceae</taxon>
        <taxon>Dendronalium</taxon>
        <taxon>Dendronalium phyllosphericum</taxon>
    </lineage>
</organism>
<evidence type="ECO:0000313" key="2">
    <source>
        <dbReference type="Proteomes" id="UP000662314"/>
    </source>
</evidence>
<evidence type="ECO:0000313" key="1">
    <source>
        <dbReference type="EMBL" id="MBH8573862.1"/>
    </source>
</evidence>